<keyword evidence="4" id="KW-1185">Reference proteome</keyword>
<dbReference type="Proteomes" id="UP000494205">
    <property type="component" value="Unassembled WGS sequence"/>
</dbReference>
<evidence type="ECO:0000313" key="4">
    <source>
        <dbReference type="Proteomes" id="UP000235659"/>
    </source>
</evidence>
<dbReference type="Pfam" id="PF13362">
    <property type="entry name" value="Toprim_3"/>
    <property type="match status" value="1"/>
</dbReference>
<name>A0A2N7WHP8_9BURK</name>
<evidence type="ECO:0000259" key="1">
    <source>
        <dbReference type="Pfam" id="PF13362"/>
    </source>
</evidence>
<reference evidence="3 4" key="1">
    <citation type="submission" date="2018-01" db="EMBL/GenBank/DDBJ databases">
        <title>Whole genome analyses suggest that Burkholderia sensu lato contains two further novel genera in the rhizoxinica-symbiotica group Mycetohabitans gen. nov., and Trinickia gen. nov.: implications for the evolution of diazotrophy and nodulation in the Burkholderiaceae.</title>
        <authorList>
            <person name="Estrada-de los Santos P."/>
            <person name="Palmer M."/>
            <person name="Chavez-Ramirez B."/>
            <person name="Beukes C."/>
            <person name="Steenkamp E.T."/>
            <person name="Hirsch A.M."/>
            <person name="Manyaka P."/>
            <person name="Maluk M."/>
            <person name="Lafos M."/>
            <person name="Crook M."/>
            <person name="Gross E."/>
            <person name="Simon M.F."/>
            <person name="Bueno dos Reis Junior F."/>
            <person name="Poole P.S."/>
            <person name="Venter S.N."/>
            <person name="James E.K."/>
        </authorList>
    </citation>
    <scope>NUCLEOTIDE SEQUENCE [LARGE SCALE GENOMIC DNA]</scope>
    <source>
        <strain evidence="3 4">WSM 3937</strain>
    </source>
</reference>
<dbReference type="AlphaFoldDB" id="A0A2N7WHP8"/>
<evidence type="ECO:0000313" key="5">
    <source>
        <dbReference type="Proteomes" id="UP000494205"/>
    </source>
</evidence>
<dbReference type="EMBL" id="PNXY01000015">
    <property type="protein sequence ID" value="PMS28881.1"/>
    <property type="molecule type" value="Genomic_DNA"/>
</dbReference>
<dbReference type="InterPro" id="IPR034154">
    <property type="entry name" value="TOPRIM_DnaG/twinkle"/>
</dbReference>
<organism evidence="2 5">
    <name type="scientific">Paraburkholderia rhynchosiae</name>
    <dbReference type="NCBI Taxonomy" id="487049"/>
    <lineage>
        <taxon>Bacteria</taxon>
        <taxon>Pseudomonadati</taxon>
        <taxon>Pseudomonadota</taxon>
        <taxon>Betaproteobacteria</taxon>
        <taxon>Burkholderiales</taxon>
        <taxon>Burkholderiaceae</taxon>
        <taxon>Paraburkholderia</taxon>
    </lineage>
</organism>
<evidence type="ECO:0000313" key="3">
    <source>
        <dbReference type="EMBL" id="PMS28881.1"/>
    </source>
</evidence>
<feature type="domain" description="Toprim" evidence="1">
    <location>
        <begin position="242"/>
        <end position="353"/>
    </location>
</feature>
<protein>
    <recommendedName>
        <fullName evidence="1">Toprim domain-containing protein</fullName>
    </recommendedName>
</protein>
<dbReference type="Proteomes" id="UP000235659">
    <property type="component" value="Unassembled WGS sequence"/>
</dbReference>
<dbReference type="InterPro" id="IPR006171">
    <property type="entry name" value="TOPRIM_dom"/>
</dbReference>
<accession>A0A2N7WHP8</accession>
<evidence type="ECO:0000313" key="2">
    <source>
        <dbReference type="EMBL" id="CAB3665459.1"/>
    </source>
</evidence>
<dbReference type="CDD" id="cd01029">
    <property type="entry name" value="TOPRIM_primases"/>
    <property type="match status" value="1"/>
</dbReference>
<dbReference type="EMBL" id="CADIJZ010000006">
    <property type="protein sequence ID" value="CAB3665459.1"/>
    <property type="molecule type" value="Genomic_DNA"/>
</dbReference>
<proteinExistence type="predicted"/>
<gene>
    <name evidence="3" type="ORF">C0Z16_20855</name>
    <name evidence="2" type="ORF">LMG27174_01857</name>
</gene>
<sequence>MQLRLQEEYSSRFRSAVIMVHETLAIEDFVDAMFEQDIRVNPADIIADGKLHRIHADGDGKNVKDCWFVLHADDRPAGKFGHNSKYGYDVSFPWSMKVERAPMSAEEKRAYREKMDADRARRAAEESARHAAAAVLANRIWDAATHVEGDDHPYLKRKGIQSYGLRVGTWEKVDQSTGEVSIISKNALLIPIWSRKVIHSLQAILPDAKKLGRDKDYLSGANKHGHYYSIGKPLEHEGKQVILICEGYATGASLHAATGHAVIIAFDAPNLMPVAESMREAFRDATIVVCADNDQWTLKPVKNPGVTRANEVRAAIGALMAVPHFDASLGVANEAGKVKGPNDFNDLAMLEGDDAVRAVIANTLNPPAVVGPVEAAAVDVAAAPIPPWKDIQSADGVAVLDAPGDDELPGVTVVQSDPVSAAPKGETIDRPTDNRYFKLLGHDRGTYYVFQNEAKQVKAITKADFSENGLYELAPPNWWELHFSGGKGTKFNKAAAVNFLIRACLERGIYDPSNTRGRGAWIDSGRVVFHSGSHLRVDGLKTEVTDIVSRFVYEVARDLPVLGDDVATDEEGQWVIATAEKFRWEKPASALLVAGWAALAPLCGAIAWRPHIWLTGGAGCGKSTILNQFLAPLASGADDGEDGIALLANGNTSEAGIRQFLKADALPVLFDESESNRERDADRIQNVLSLIRQASTESKFKTLKGTAGGEAMSFHIRSMFALASIQTALKQQADVERLTVLRLRDKRDNKAGDLAWSDLEIELSKLRGNGDFARRIINRSLRLMPITIKNIRTFVSAAARKFGNQRDGDQYGTLLAGAWSLFSSDVATDEQATDLIESLEWNVYVEPDADDRFDGLKALTSSIVRTDRGDATILELVQIAGGDEVEGLSGFGLPAAERMLGRYGLRRSGNDLQVSNKNAARVELMAKTNFNADLRGQLLRIPGARPGEKPVYFKGAGTDRYLSVPLAGLFATQDDAAAGNF</sequence>
<reference evidence="2 5" key="2">
    <citation type="submission" date="2020-04" db="EMBL/GenBank/DDBJ databases">
        <authorList>
            <person name="De Canck E."/>
        </authorList>
    </citation>
    <scope>NUCLEOTIDE SEQUENCE [LARGE SCALE GENOMIC DNA]</scope>
    <source>
        <strain evidence="2 5">LMG 27174</strain>
    </source>
</reference>